<gene>
    <name evidence="1" type="ORF">MKW35_17695</name>
</gene>
<proteinExistence type="predicted"/>
<feature type="non-terminal residue" evidence="1">
    <location>
        <position position="1"/>
    </location>
</feature>
<reference evidence="1" key="1">
    <citation type="submission" date="2022-02" db="EMBL/GenBank/DDBJ databases">
        <title>Aestuariibaculum sp., a marine bacterium isolated from sediment in Guangxi.</title>
        <authorList>
            <person name="Ying J."/>
        </authorList>
    </citation>
    <scope>NUCLEOTIDE SEQUENCE</scope>
    <source>
        <strain evidence="1">L182</strain>
    </source>
</reference>
<dbReference type="RefSeq" id="WP_240575928.1">
    <property type="nucleotide sequence ID" value="NZ_JAKVQD010000388.1"/>
</dbReference>
<organism evidence="1 2">
    <name type="scientific">Aestuariibaculum lutulentum</name>
    <dbReference type="NCBI Taxonomy" id="2920935"/>
    <lineage>
        <taxon>Bacteria</taxon>
        <taxon>Pseudomonadati</taxon>
        <taxon>Bacteroidota</taxon>
        <taxon>Flavobacteriia</taxon>
        <taxon>Flavobacteriales</taxon>
        <taxon>Flavobacteriaceae</taxon>
    </lineage>
</organism>
<accession>A0ABS9RNE8</accession>
<evidence type="ECO:0000313" key="1">
    <source>
        <dbReference type="EMBL" id="MCH4554458.1"/>
    </source>
</evidence>
<dbReference type="EMBL" id="JAKVQD010000388">
    <property type="protein sequence ID" value="MCH4554458.1"/>
    <property type="molecule type" value="Genomic_DNA"/>
</dbReference>
<evidence type="ECO:0000313" key="2">
    <source>
        <dbReference type="Proteomes" id="UP001156141"/>
    </source>
</evidence>
<keyword evidence="2" id="KW-1185">Reference proteome</keyword>
<name>A0ABS9RNE8_9FLAO</name>
<comment type="caution">
    <text evidence="1">The sequence shown here is derived from an EMBL/GenBank/DDBJ whole genome shotgun (WGS) entry which is preliminary data.</text>
</comment>
<sequence length="67" mass="7661">CGETVEVRAFGDRTQKKFVLSATLRRRVRAFGNRDSCFWRPKFVLSITELSLSSDLARINRGSIRGK</sequence>
<protein>
    <submittedName>
        <fullName evidence="1">Uncharacterized protein</fullName>
    </submittedName>
</protein>
<dbReference type="Proteomes" id="UP001156141">
    <property type="component" value="Unassembled WGS sequence"/>
</dbReference>